<dbReference type="EC" id="5.2.1.8" evidence="2"/>
<dbReference type="OMA" id="EMEQNCN"/>
<evidence type="ECO:0000256" key="7">
    <source>
        <dbReference type="ARBA" id="ARBA00074451"/>
    </source>
</evidence>
<dbReference type="AlphaFoldDB" id="A0A1Y2FS64"/>
<sequence>MSSNVFFNISIGDQPAGKIVMQLYDDICPKTTANFRALCTGEKGIGKTGKPLCYKGSSFHRVIRNFMIQSGDFTNGDGTGGESIYGVKFEDENFEVKHSKPYLLSMANAGQHTNGSQFFITTTETSHLDGKHVVFGEVTKGKGLVRQIENQKTGPADLPLAAVKIIDCGVVDESNVSSSAADAEDPWEDYPDDHDGDRSGEAMFKIASDLKALGNKHFKEGNLEKGLEKYSKALRYLLDINSDEAHTIKTQIRPLRTSLNLNSALLQLKLKRFKEAVQSATTVLESPAPELTDADRAKAYYRRALGRGGSKDEEGALEDLAEAGKLMPEDGEVKRETAKMKKAIAEKVQKQKQAYAKMFA</sequence>
<accession>A0A1Y2FS64</accession>
<comment type="catalytic activity">
    <reaction evidence="1">
        <text>[protein]-peptidylproline (omega=180) = [protein]-peptidylproline (omega=0)</text>
        <dbReference type="Rhea" id="RHEA:16237"/>
        <dbReference type="Rhea" id="RHEA-COMP:10747"/>
        <dbReference type="Rhea" id="RHEA-COMP:10748"/>
        <dbReference type="ChEBI" id="CHEBI:83833"/>
        <dbReference type="ChEBI" id="CHEBI:83834"/>
        <dbReference type="EC" id="5.2.1.8"/>
    </reaction>
</comment>
<dbReference type="FunFam" id="2.40.100.10:FF:000022">
    <property type="entry name" value="Peptidyl-prolyl cis-trans isomerase CYP95"/>
    <property type="match status" value="1"/>
</dbReference>
<dbReference type="GO" id="GO:0005737">
    <property type="term" value="C:cytoplasm"/>
    <property type="evidence" value="ECO:0007669"/>
    <property type="project" value="TreeGrafter"/>
</dbReference>
<keyword evidence="11" id="KW-1185">Reference proteome</keyword>
<evidence type="ECO:0000259" key="9">
    <source>
        <dbReference type="PROSITE" id="PS50072"/>
    </source>
</evidence>
<evidence type="ECO:0000313" key="10">
    <source>
        <dbReference type="EMBL" id="ORY86417.1"/>
    </source>
</evidence>
<dbReference type="Gene3D" id="2.40.100.10">
    <property type="entry name" value="Cyclophilin-like"/>
    <property type="match status" value="1"/>
</dbReference>
<dbReference type="PANTHER" id="PTHR11071">
    <property type="entry name" value="PEPTIDYL-PROLYL CIS-TRANS ISOMERASE"/>
    <property type="match status" value="1"/>
</dbReference>
<dbReference type="STRING" id="56484.A0A1Y2FS64"/>
<dbReference type="Pfam" id="PF00160">
    <property type="entry name" value="Pro_isomerase"/>
    <property type="match status" value="1"/>
</dbReference>
<dbReference type="GO" id="GO:0051082">
    <property type="term" value="F:unfolded protein binding"/>
    <property type="evidence" value="ECO:0007669"/>
    <property type="project" value="UniProtKB-ARBA"/>
</dbReference>
<dbReference type="GO" id="GO:0042026">
    <property type="term" value="P:protein refolding"/>
    <property type="evidence" value="ECO:0007669"/>
    <property type="project" value="UniProtKB-ARBA"/>
</dbReference>
<dbReference type="GO" id="GO:0003755">
    <property type="term" value="F:peptidyl-prolyl cis-trans isomerase activity"/>
    <property type="evidence" value="ECO:0007669"/>
    <property type="project" value="UniProtKB-KW"/>
</dbReference>
<dbReference type="InterPro" id="IPR029000">
    <property type="entry name" value="Cyclophilin-like_dom_sf"/>
</dbReference>
<dbReference type="FunFam" id="1.25.40.10:FF:000029">
    <property type="entry name" value="peptidyl-prolyl cis-trans isomerase D"/>
    <property type="match status" value="1"/>
</dbReference>
<keyword evidence="3" id="KW-0677">Repeat</keyword>
<evidence type="ECO:0000256" key="1">
    <source>
        <dbReference type="ARBA" id="ARBA00000971"/>
    </source>
</evidence>
<name>A0A1Y2FS64_PROLT</name>
<organism evidence="10 11">
    <name type="scientific">Protomyces lactucae-debilis</name>
    <dbReference type="NCBI Taxonomy" id="2754530"/>
    <lineage>
        <taxon>Eukaryota</taxon>
        <taxon>Fungi</taxon>
        <taxon>Dikarya</taxon>
        <taxon>Ascomycota</taxon>
        <taxon>Taphrinomycotina</taxon>
        <taxon>Taphrinomycetes</taxon>
        <taxon>Taphrinales</taxon>
        <taxon>Protomycetaceae</taxon>
        <taxon>Protomyces</taxon>
    </lineage>
</organism>
<dbReference type="Gene3D" id="1.25.40.10">
    <property type="entry name" value="Tetratricopeptide repeat domain"/>
    <property type="match status" value="1"/>
</dbReference>
<evidence type="ECO:0000256" key="6">
    <source>
        <dbReference type="ARBA" id="ARBA00023235"/>
    </source>
</evidence>
<evidence type="ECO:0000313" key="11">
    <source>
        <dbReference type="Proteomes" id="UP000193685"/>
    </source>
</evidence>
<reference evidence="10 11" key="1">
    <citation type="submission" date="2016-07" db="EMBL/GenBank/DDBJ databases">
        <title>Pervasive Adenine N6-methylation of Active Genes in Fungi.</title>
        <authorList>
            <consortium name="DOE Joint Genome Institute"/>
            <person name="Mondo S.J."/>
            <person name="Dannebaum R.O."/>
            <person name="Kuo R.C."/>
            <person name="Labutti K."/>
            <person name="Haridas S."/>
            <person name="Kuo A."/>
            <person name="Salamov A."/>
            <person name="Ahrendt S.R."/>
            <person name="Lipzen A."/>
            <person name="Sullivan W."/>
            <person name="Andreopoulos W.B."/>
            <person name="Clum A."/>
            <person name="Lindquist E."/>
            <person name="Daum C."/>
            <person name="Ramamoorthy G.K."/>
            <person name="Gryganskyi A."/>
            <person name="Culley D."/>
            <person name="Magnuson J.K."/>
            <person name="James T.Y."/>
            <person name="O'Malley M.A."/>
            <person name="Stajich J.E."/>
            <person name="Spatafora J.W."/>
            <person name="Visel A."/>
            <person name="Grigoriev I.V."/>
        </authorList>
    </citation>
    <scope>NUCLEOTIDE SEQUENCE [LARGE SCALE GENOMIC DNA]</scope>
    <source>
        <strain evidence="10 11">12-1054</strain>
    </source>
</reference>
<dbReference type="OrthoDB" id="193499at2759"/>
<keyword evidence="5" id="KW-0697">Rotamase</keyword>
<proteinExistence type="predicted"/>
<dbReference type="SUPFAM" id="SSF48452">
    <property type="entry name" value="TPR-like"/>
    <property type="match status" value="1"/>
</dbReference>
<dbReference type="Proteomes" id="UP000193685">
    <property type="component" value="Unassembled WGS sequence"/>
</dbReference>
<dbReference type="InterPro" id="IPR002130">
    <property type="entry name" value="Cyclophilin-type_PPIase_dom"/>
</dbReference>
<dbReference type="PANTHER" id="PTHR11071:SF561">
    <property type="entry name" value="PEPTIDYL-PROLYL CIS-TRANS ISOMERASE D-RELATED"/>
    <property type="match status" value="1"/>
</dbReference>
<gene>
    <name evidence="10" type="ORF">BCR37DRAFT_401999</name>
</gene>
<dbReference type="PROSITE" id="PS50072">
    <property type="entry name" value="CSA_PPIASE_2"/>
    <property type="match status" value="1"/>
</dbReference>
<keyword evidence="4" id="KW-0802">TPR repeat</keyword>
<evidence type="ECO:0000256" key="4">
    <source>
        <dbReference type="ARBA" id="ARBA00022803"/>
    </source>
</evidence>
<dbReference type="CDD" id="cd01926">
    <property type="entry name" value="cyclophilin_ABH_like"/>
    <property type="match status" value="1"/>
</dbReference>
<dbReference type="PRINTS" id="PR00153">
    <property type="entry name" value="CSAPPISMRASE"/>
</dbReference>
<protein>
    <recommendedName>
        <fullName evidence="7">Peptidyl-prolyl cis-trans isomerase D</fullName>
        <ecNumber evidence="2">5.2.1.8</ecNumber>
    </recommendedName>
    <alternativeName>
        <fullName evidence="8">Rotamase D</fullName>
    </alternativeName>
</protein>
<dbReference type="RefSeq" id="XP_040727599.1">
    <property type="nucleotide sequence ID" value="XM_040871879.1"/>
</dbReference>
<evidence type="ECO:0000256" key="5">
    <source>
        <dbReference type="ARBA" id="ARBA00023110"/>
    </source>
</evidence>
<dbReference type="SUPFAM" id="SSF50891">
    <property type="entry name" value="Cyclophilin-like"/>
    <property type="match status" value="1"/>
</dbReference>
<dbReference type="GeneID" id="63788478"/>
<comment type="caution">
    <text evidence="10">The sequence shown here is derived from an EMBL/GenBank/DDBJ whole genome shotgun (WGS) entry which is preliminary data.</text>
</comment>
<evidence type="ECO:0000256" key="3">
    <source>
        <dbReference type="ARBA" id="ARBA00022737"/>
    </source>
</evidence>
<evidence type="ECO:0000256" key="8">
    <source>
        <dbReference type="ARBA" id="ARBA00076602"/>
    </source>
</evidence>
<evidence type="ECO:0000256" key="2">
    <source>
        <dbReference type="ARBA" id="ARBA00013194"/>
    </source>
</evidence>
<dbReference type="InterPro" id="IPR011990">
    <property type="entry name" value="TPR-like_helical_dom_sf"/>
</dbReference>
<feature type="domain" description="PPIase cyclophilin-type" evidence="9">
    <location>
        <begin position="6"/>
        <end position="170"/>
    </location>
</feature>
<dbReference type="EMBL" id="MCFI01000003">
    <property type="protein sequence ID" value="ORY86417.1"/>
    <property type="molecule type" value="Genomic_DNA"/>
</dbReference>
<keyword evidence="6" id="KW-0413">Isomerase</keyword>
<dbReference type="GO" id="GO:0016018">
    <property type="term" value="F:cyclosporin A binding"/>
    <property type="evidence" value="ECO:0007669"/>
    <property type="project" value="TreeGrafter"/>
</dbReference>